<organism evidence="1 2">
    <name type="scientific">Colocasia esculenta</name>
    <name type="common">Wild taro</name>
    <name type="synonym">Arum esculentum</name>
    <dbReference type="NCBI Taxonomy" id="4460"/>
    <lineage>
        <taxon>Eukaryota</taxon>
        <taxon>Viridiplantae</taxon>
        <taxon>Streptophyta</taxon>
        <taxon>Embryophyta</taxon>
        <taxon>Tracheophyta</taxon>
        <taxon>Spermatophyta</taxon>
        <taxon>Magnoliopsida</taxon>
        <taxon>Liliopsida</taxon>
        <taxon>Araceae</taxon>
        <taxon>Aroideae</taxon>
        <taxon>Colocasieae</taxon>
        <taxon>Colocasia</taxon>
    </lineage>
</organism>
<dbReference type="Proteomes" id="UP000652761">
    <property type="component" value="Unassembled WGS sequence"/>
</dbReference>
<sequence length="94" mass="11031">MYKIYIAKFQQKYKKVLEPGAYPEERNYTATKATLLEALAQHRYDAALNWKMVTKLPLDLRLWGVGVSLTSHWLSRELPQLEQTIHKYGSSKLY</sequence>
<gene>
    <name evidence="1" type="ORF">Taro_007205</name>
</gene>
<evidence type="ECO:0000313" key="2">
    <source>
        <dbReference type="Proteomes" id="UP000652761"/>
    </source>
</evidence>
<accession>A0A843TYD3</accession>
<name>A0A843TYD3_COLES</name>
<evidence type="ECO:0000313" key="1">
    <source>
        <dbReference type="EMBL" id="MQL74867.1"/>
    </source>
</evidence>
<reference evidence="1" key="1">
    <citation type="submission" date="2017-07" db="EMBL/GenBank/DDBJ databases">
        <title>Taro Niue Genome Assembly and Annotation.</title>
        <authorList>
            <person name="Atibalentja N."/>
            <person name="Keating K."/>
            <person name="Fields C.J."/>
        </authorList>
    </citation>
    <scope>NUCLEOTIDE SEQUENCE</scope>
    <source>
        <strain evidence="1">Niue_2</strain>
        <tissue evidence="1">Leaf</tissue>
    </source>
</reference>
<dbReference type="AlphaFoldDB" id="A0A843TYD3"/>
<comment type="caution">
    <text evidence="1">The sequence shown here is derived from an EMBL/GenBank/DDBJ whole genome shotgun (WGS) entry which is preliminary data.</text>
</comment>
<dbReference type="EMBL" id="NMUH01000225">
    <property type="protein sequence ID" value="MQL74867.1"/>
    <property type="molecule type" value="Genomic_DNA"/>
</dbReference>
<protein>
    <submittedName>
        <fullName evidence="1">Uncharacterized protein</fullName>
    </submittedName>
</protein>
<proteinExistence type="predicted"/>
<keyword evidence="2" id="KW-1185">Reference proteome</keyword>